<feature type="transmembrane region" description="Helical" evidence="1">
    <location>
        <begin position="35"/>
        <end position="57"/>
    </location>
</feature>
<name>A0A9W8Y8L6_9PLEO</name>
<evidence type="ECO:0000256" key="1">
    <source>
        <dbReference type="SAM" id="Phobius"/>
    </source>
</evidence>
<proteinExistence type="predicted"/>
<protein>
    <submittedName>
        <fullName evidence="2">Uncharacterized protein</fullName>
    </submittedName>
</protein>
<reference evidence="2" key="1">
    <citation type="submission" date="2022-10" db="EMBL/GenBank/DDBJ databases">
        <title>Tapping the CABI collections for fungal endophytes: first genome assemblies for Collariella, Neodidymelliopsis, Ascochyta clinopodiicola, Didymella pomorum, Didymosphaeria variabile, Neocosmospora piperis and Neocucurbitaria cava.</title>
        <authorList>
            <person name="Hill R."/>
        </authorList>
    </citation>
    <scope>NUCLEOTIDE SEQUENCE</scope>
    <source>
        <strain evidence="2">IMI 356814</strain>
    </source>
</reference>
<keyword evidence="1" id="KW-1133">Transmembrane helix</keyword>
<feature type="transmembrane region" description="Helical" evidence="1">
    <location>
        <begin position="118"/>
        <end position="137"/>
    </location>
</feature>
<dbReference type="AlphaFoldDB" id="A0A9W8Y8L6"/>
<sequence>MRLRNFLVYFNSLFETFWLNRDYSSQAANRVFPSGTLWIVSAIFQQSYTIYMTMIIVPYTRVSWRVKALLVFTAAAFWVQSWAWYSITGLLVADAVINMDFQLRSRAGIRLGRIRVHIWPLYVAMIVTGVALQYLFISWNPKMRTNELYGHTGLYSDGMLNEKLDTSQPLARVDNYLIIFGALLLVETFEWPQGVLRCRLLVALGKRSFSCFLVQSLVIYSVGIKLYLHINTTGTGKAANNLACFCVCASSVAVASEIFYRLVDLPSIVVARKCWKWMTK</sequence>
<comment type="caution">
    <text evidence="2">The sequence shown here is derived from an EMBL/GenBank/DDBJ whole genome shotgun (WGS) entry which is preliminary data.</text>
</comment>
<organism evidence="2 3">
    <name type="scientific">Neocucurbitaria cava</name>
    <dbReference type="NCBI Taxonomy" id="798079"/>
    <lineage>
        <taxon>Eukaryota</taxon>
        <taxon>Fungi</taxon>
        <taxon>Dikarya</taxon>
        <taxon>Ascomycota</taxon>
        <taxon>Pezizomycotina</taxon>
        <taxon>Dothideomycetes</taxon>
        <taxon>Pleosporomycetidae</taxon>
        <taxon>Pleosporales</taxon>
        <taxon>Pleosporineae</taxon>
        <taxon>Cucurbitariaceae</taxon>
        <taxon>Neocucurbitaria</taxon>
    </lineage>
</organism>
<dbReference type="Proteomes" id="UP001140560">
    <property type="component" value="Unassembled WGS sequence"/>
</dbReference>
<evidence type="ECO:0000313" key="3">
    <source>
        <dbReference type="Proteomes" id="UP001140560"/>
    </source>
</evidence>
<keyword evidence="1" id="KW-0812">Transmembrane</keyword>
<gene>
    <name evidence="2" type="ORF">N0V83_004903</name>
</gene>
<evidence type="ECO:0000313" key="2">
    <source>
        <dbReference type="EMBL" id="KAJ4370385.1"/>
    </source>
</evidence>
<dbReference type="OrthoDB" id="3363151at2759"/>
<dbReference type="EMBL" id="JAPEUY010000008">
    <property type="protein sequence ID" value="KAJ4370385.1"/>
    <property type="molecule type" value="Genomic_DNA"/>
</dbReference>
<feature type="transmembrane region" description="Helical" evidence="1">
    <location>
        <begin position="69"/>
        <end position="97"/>
    </location>
</feature>
<keyword evidence="3" id="KW-1185">Reference proteome</keyword>
<accession>A0A9W8Y8L6</accession>
<keyword evidence="1" id="KW-0472">Membrane</keyword>